<proteinExistence type="inferred from homology"/>
<dbReference type="Gene3D" id="3.30.70.330">
    <property type="match status" value="1"/>
</dbReference>
<dbReference type="GO" id="GO:0005762">
    <property type="term" value="C:mitochondrial large ribosomal subunit"/>
    <property type="evidence" value="ECO:0007669"/>
    <property type="project" value="TreeGrafter"/>
</dbReference>
<keyword evidence="5" id="KW-0687">Ribonucleoprotein</keyword>
<dbReference type="AlphaFoldDB" id="A0A6B2EFW6"/>
<evidence type="ECO:0000256" key="7">
    <source>
        <dbReference type="ARBA" id="ARBA00039977"/>
    </source>
</evidence>
<accession>A0A6B2EFW6</accession>
<evidence type="ECO:0000256" key="5">
    <source>
        <dbReference type="ARBA" id="ARBA00023274"/>
    </source>
</evidence>
<organism evidence="9">
    <name type="scientific">Phlebotomus kandelakii</name>
    <dbReference type="NCBI Taxonomy" id="1109342"/>
    <lineage>
        <taxon>Eukaryota</taxon>
        <taxon>Metazoa</taxon>
        <taxon>Ecdysozoa</taxon>
        <taxon>Arthropoda</taxon>
        <taxon>Hexapoda</taxon>
        <taxon>Insecta</taxon>
        <taxon>Pterygota</taxon>
        <taxon>Neoptera</taxon>
        <taxon>Endopterygota</taxon>
        <taxon>Diptera</taxon>
        <taxon>Nematocera</taxon>
        <taxon>Psychodoidea</taxon>
        <taxon>Psychodidae</taxon>
        <taxon>Phlebotomus</taxon>
        <taxon>Larroussius</taxon>
    </lineage>
</organism>
<dbReference type="PANTHER" id="PTHR12059">
    <property type="entry name" value="RIBOSOMAL PROTEIN L23-RELATED"/>
    <property type="match status" value="1"/>
</dbReference>
<evidence type="ECO:0000256" key="2">
    <source>
        <dbReference type="ARBA" id="ARBA00006700"/>
    </source>
</evidence>
<dbReference type="InterPro" id="IPR012677">
    <property type="entry name" value="Nucleotide-bd_a/b_plait_sf"/>
</dbReference>
<dbReference type="FunFam" id="3.30.70.330:FF:000284">
    <property type="entry name" value="39S ribosomal protein L23, mitochondrial"/>
    <property type="match status" value="1"/>
</dbReference>
<comment type="similarity">
    <text evidence="2">Belongs to the universal ribosomal protein uL23 family.</text>
</comment>
<comment type="subcellular location">
    <subcellularLocation>
        <location evidence="1">Mitochondrion</location>
    </subcellularLocation>
</comment>
<evidence type="ECO:0000313" key="9">
    <source>
        <dbReference type="EMBL" id="NBJ60590.1"/>
    </source>
</evidence>
<name>A0A6B2EFW6_9DIPT</name>
<evidence type="ECO:0000256" key="8">
    <source>
        <dbReference type="ARBA" id="ARBA00041375"/>
    </source>
</evidence>
<evidence type="ECO:0000256" key="3">
    <source>
        <dbReference type="ARBA" id="ARBA00022980"/>
    </source>
</evidence>
<sequence length="150" mass="17915">MSTRWYPIYQRGNPQLRVFLPNFWMKIVRPELEQPKNVVQFSCSLEMTKHDIKNYLEKIYEVPVVEVRTRIASGKTTRDPNFGYVKKAEDLKIAYVTLPRDTSFEFPDIFPKDKKEKMKEEKSLDEAKKNYKKFLDRNKSRPSVPGWYSI</sequence>
<evidence type="ECO:0000256" key="4">
    <source>
        <dbReference type="ARBA" id="ARBA00023128"/>
    </source>
</evidence>
<keyword evidence="3 9" id="KW-0689">Ribosomal protein</keyword>
<dbReference type="GO" id="GO:0003735">
    <property type="term" value="F:structural constituent of ribosome"/>
    <property type="evidence" value="ECO:0007669"/>
    <property type="project" value="InterPro"/>
</dbReference>
<dbReference type="Pfam" id="PF00276">
    <property type="entry name" value="Ribosomal_L23"/>
    <property type="match status" value="1"/>
</dbReference>
<keyword evidence="4" id="KW-0496">Mitochondrion</keyword>
<comment type="subunit">
    <text evidence="6">Component of the mitochondrial ribosome large subunit (39S) which comprises a 16S rRNA and about 50 distinct proteins.</text>
</comment>
<dbReference type="SUPFAM" id="SSF54189">
    <property type="entry name" value="Ribosomal proteins S24e, L23 and L15e"/>
    <property type="match status" value="1"/>
</dbReference>
<dbReference type="InterPro" id="IPR012678">
    <property type="entry name" value="Ribosomal_uL23/eL15/eS24_sf"/>
</dbReference>
<evidence type="ECO:0000256" key="6">
    <source>
        <dbReference type="ARBA" id="ARBA00038782"/>
    </source>
</evidence>
<dbReference type="GO" id="GO:0032543">
    <property type="term" value="P:mitochondrial translation"/>
    <property type="evidence" value="ECO:0007669"/>
    <property type="project" value="TreeGrafter"/>
</dbReference>
<dbReference type="PANTHER" id="PTHR12059:SF5">
    <property type="entry name" value="LARGE RIBOSOMAL SUBUNIT PROTEIN UL23M"/>
    <property type="match status" value="1"/>
</dbReference>
<dbReference type="EMBL" id="GIFK01002887">
    <property type="protein sequence ID" value="NBJ60590.1"/>
    <property type="molecule type" value="Transcribed_RNA"/>
</dbReference>
<protein>
    <recommendedName>
        <fullName evidence="7">Large ribosomal subunit protein uL23m</fullName>
    </recommendedName>
    <alternativeName>
        <fullName evidence="8">39S ribosomal protein L23, mitochondrial</fullName>
    </alternativeName>
</protein>
<evidence type="ECO:0000256" key="1">
    <source>
        <dbReference type="ARBA" id="ARBA00004173"/>
    </source>
</evidence>
<reference evidence="9" key="1">
    <citation type="submission" date="2019-10" db="EMBL/GenBank/DDBJ databases">
        <title>Short sand fly seasons in Tbilisi, Georgia, hinder development of host immunity to saliva of the visceral leishmaniasis vector Phlebotomus kandelakii.</title>
        <authorList>
            <person name="Oliveira F."/>
            <person name="Giorgobiani E."/>
            <person name="Guimaraes-Costa A.B."/>
            <person name="Abdeladhim M."/>
            <person name="Oristian J."/>
            <person name="Tskhvaradze L."/>
            <person name="Tsertsvadze N."/>
            <person name="Zakalashvili M."/>
            <person name="Valenzuela J.G."/>
            <person name="Kamhawi S."/>
        </authorList>
    </citation>
    <scope>NUCLEOTIDE SEQUENCE</scope>
    <source>
        <strain evidence="9">Wild-capture in Tbilisi</strain>
        <tissue evidence="9">Salivary glands</tissue>
    </source>
</reference>
<dbReference type="InterPro" id="IPR013025">
    <property type="entry name" value="Ribosomal_uL23-like"/>
</dbReference>